<accession>A0AAV4J6I1</accession>
<name>A0AAV4J6I1_9GAST</name>
<protein>
    <submittedName>
        <fullName evidence="1">Uncharacterized protein</fullName>
    </submittedName>
</protein>
<comment type="caution">
    <text evidence="1">The sequence shown here is derived from an EMBL/GenBank/DDBJ whole genome shotgun (WGS) entry which is preliminary data.</text>
</comment>
<dbReference type="EMBL" id="BMAT01002961">
    <property type="protein sequence ID" value="GFS17604.1"/>
    <property type="molecule type" value="Genomic_DNA"/>
</dbReference>
<keyword evidence="2" id="KW-1185">Reference proteome</keyword>
<gene>
    <name evidence="1" type="ORF">ElyMa_001500800</name>
</gene>
<proteinExistence type="predicted"/>
<dbReference type="Proteomes" id="UP000762676">
    <property type="component" value="Unassembled WGS sequence"/>
</dbReference>
<organism evidence="1 2">
    <name type="scientific">Elysia marginata</name>
    <dbReference type="NCBI Taxonomy" id="1093978"/>
    <lineage>
        <taxon>Eukaryota</taxon>
        <taxon>Metazoa</taxon>
        <taxon>Spiralia</taxon>
        <taxon>Lophotrochozoa</taxon>
        <taxon>Mollusca</taxon>
        <taxon>Gastropoda</taxon>
        <taxon>Heterobranchia</taxon>
        <taxon>Euthyneura</taxon>
        <taxon>Panpulmonata</taxon>
        <taxon>Sacoglossa</taxon>
        <taxon>Placobranchoidea</taxon>
        <taxon>Plakobranchidae</taxon>
        <taxon>Elysia</taxon>
    </lineage>
</organism>
<sequence length="120" mass="13459">MSVVSTTCTQSITDAKRGLLLLVSFRWGVLGLVETSSGRSDSRRSETHSDRAARSLLRFETITSDTLTDPSCCTVDEIPLTPRKPDDFSRSLDVEVPTETTPLRSDFERGKTLYFYSRSF</sequence>
<reference evidence="1 2" key="1">
    <citation type="journal article" date="2021" name="Elife">
        <title>Chloroplast acquisition without the gene transfer in kleptoplastic sea slugs, Plakobranchus ocellatus.</title>
        <authorList>
            <person name="Maeda T."/>
            <person name="Takahashi S."/>
            <person name="Yoshida T."/>
            <person name="Shimamura S."/>
            <person name="Takaki Y."/>
            <person name="Nagai Y."/>
            <person name="Toyoda A."/>
            <person name="Suzuki Y."/>
            <person name="Arimoto A."/>
            <person name="Ishii H."/>
            <person name="Satoh N."/>
            <person name="Nishiyama T."/>
            <person name="Hasebe M."/>
            <person name="Maruyama T."/>
            <person name="Minagawa J."/>
            <person name="Obokata J."/>
            <person name="Shigenobu S."/>
        </authorList>
    </citation>
    <scope>NUCLEOTIDE SEQUENCE [LARGE SCALE GENOMIC DNA]</scope>
</reference>
<evidence type="ECO:0000313" key="1">
    <source>
        <dbReference type="EMBL" id="GFS17604.1"/>
    </source>
</evidence>
<dbReference type="AlphaFoldDB" id="A0AAV4J6I1"/>
<evidence type="ECO:0000313" key="2">
    <source>
        <dbReference type="Proteomes" id="UP000762676"/>
    </source>
</evidence>